<dbReference type="InterPro" id="IPR008906">
    <property type="entry name" value="HATC_C_dom"/>
</dbReference>
<dbReference type="Pfam" id="PF05699">
    <property type="entry name" value="Dimer_Tnp_hAT"/>
    <property type="match status" value="1"/>
</dbReference>
<feature type="domain" description="HAT C-terminal dimerisation" evidence="1">
    <location>
        <begin position="50"/>
        <end position="128"/>
    </location>
</feature>
<evidence type="ECO:0000313" key="3">
    <source>
        <dbReference type="Proteomes" id="UP001314205"/>
    </source>
</evidence>
<dbReference type="Proteomes" id="UP001314205">
    <property type="component" value="Unassembled WGS sequence"/>
</dbReference>
<dbReference type="PANTHER" id="PTHR47611">
    <property type="entry name" value="HAT DIMERISATION DOMAIN, C-TERMINAL"/>
    <property type="match status" value="1"/>
</dbReference>
<comment type="caution">
    <text evidence="2">The sequence shown here is derived from an EMBL/GenBank/DDBJ whole genome shotgun (WGS) entry which is preliminary data.</text>
</comment>
<keyword evidence="3" id="KW-1185">Reference proteome</keyword>
<dbReference type="PANTHER" id="PTHR47611:SF3">
    <property type="entry name" value="HAT C-TERMINAL DIMERISATION DOMAIN-CONTAINING PROTEIN"/>
    <property type="match status" value="1"/>
</dbReference>
<dbReference type="AlphaFoldDB" id="A0AAV1M000"/>
<dbReference type="GO" id="GO:0046983">
    <property type="term" value="F:protein dimerization activity"/>
    <property type="evidence" value="ECO:0007669"/>
    <property type="project" value="InterPro"/>
</dbReference>
<organism evidence="2 3">
    <name type="scientific">Parnassius mnemosyne</name>
    <name type="common">clouded apollo</name>
    <dbReference type="NCBI Taxonomy" id="213953"/>
    <lineage>
        <taxon>Eukaryota</taxon>
        <taxon>Metazoa</taxon>
        <taxon>Ecdysozoa</taxon>
        <taxon>Arthropoda</taxon>
        <taxon>Hexapoda</taxon>
        <taxon>Insecta</taxon>
        <taxon>Pterygota</taxon>
        <taxon>Neoptera</taxon>
        <taxon>Endopterygota</taxon>
        <taxon>Lepidoptera</taxon>
        <taxon>Glossata</taxon>
        <taxon>Ditrysia</taxon>
        <taxon>Papilionoidea</taxon>
        <taxon>Papilionidae</taxon>
        <taxon>Parnassiinae</taxon>
        <taxon>Parnassini</taxon>
        <taxon>Parnassius</taxon>
        <taxon>Driopa</taxon>
    </lineage>
</organism>
<reference evidence="2 3" key="1">
    <citation type="submission" date="2023-11" db="EMBL/GenBank/DDBJ databases">
        <authorList>
            <person name="Hedman E."/>
            <person name="Englund M."/>
            <person name="Stromberg M."/>
            <person name="Nyberg Akerstrom W."/>
            <person name="Nylinder S."/>
            <person name="Jareborg N."/>
            <person name="Kallberg Y."/>
            <person name="Kronander E."/>
        </authorList>
    </citation>
    <scope>NUCLEOTIDE SEQUENCE [LARGE SCALE GENOMIC DNA]</scope>
</reference>
<sequence>MELQLQQEVTPLMNSEFDILKYHKQLTHKNMKNKSSATAMPLSGSISETEVQMYLSSPVTPIKRDAIEIWEDMKSLFPKLTKVAMIYLPIVATSFPSERLFSEAGATITQQINRLLGSRLSKLLFLNSVSRLLISK</sequence>
<evidence type="ECO:0000259" key="1">
    <source>
        <dbReference type="Pfam" id="PF05699"/>
    </source>
</evidence>
<protein>
    <recommendedName>
        <fullName evidence="1">HAT C-terminal dimerisation domain-containing protein</fullName>
    </recommendedName>
</protein>
<name>A0AAV1M000_9NEOP</name>
<dbReference type="InterPro" id="IPR012337">
    <property type="entry name" value="RNaseH-like_sf"/>
</dbReference>
<dbReference type="SUPFAM" id="SSF53098">
    <property type="entry name" value="Ribonuclease H-like"/>
    <property type="match status" value="1"/>
</dbReference>
<dbReference type="EMBL" id="CAVLGL010000126">
    <property type="protein sequence ID" value="CAK1600554.1"/>
    <property type="molecule type" value="Genomic_DNA"/>
</dbReference>
<accession>A0AAV1M000</accession>
<gene>
    <name evidence="2" type="ORF">PARMNEM_LOCUS19303</name>
</gene>
<evidence type="ECO:0000313" key="2">
    <source>
        <dbReference type="EMBL" id="CAK1600554.1"/>
    </source>
</evidence>
<proteinExistence type="predicted"/>